<evidence type="ECO:0000313" key="6">
    <source>
        <dbReference type="Proteomes" id="UP000217103"/>
    </source>
</evidence>
<name>A0A1H1DUS2_9ACTN</name>
<feature type="transmembrane region" description="Helical" evidence="2">
    <location>
        <begin position="218"/>
        <end position="241"/>
    </location>
</feature>
<feature type="signal peptide" evidence="3">
    <location>
        <begin position="1"/>
        <end position="30"/>
    </location>
</feature>
<dbReference type="InterPro" id="IPR012533">
    <property type="entry name" value="YcnI-copper_dom"/>
</dbReference>
<evidence type="ECO:0000256" key="1">
    <source>
        <dbReference type="SAM" id="MobiDB-lite"/>
    </source>
</evidence>
<feature type="chain" id="PRO_5011456180" evidence="3">
    <location>
        <begin position="31"/>
        <end position="246"/>
    </location>
</feature>
<dbReference type="Pfam" id="PF07987">
    <property type="entry name" value="DUF1775"/>
    <property type="match status" value="1"/>
</dbReference>
<keyword evidence="6" id="KW-1185">Reference proteome</keyword>
<keyword evidence="3" id="KW-0732">Signal</keyword>
<evidence type="ECO:0000256" key="3">
    <source>
        <dbReference type="SAM" id="SignalP"/>
    </source>
</evidence>
<feature type="compositionally biased region" description="Low complexity" evidence="1">
    <location>
        <begin position="191"/>
        <end position="210"/>
    </location>
</feature>
<dbReference type="AlphaFoldDB" id="A0A1H1DUS2"/>
<dbReference type="CDD" id="cd08545">
    <property type="entry name" value="YcnI_like"/>
    <property type="match status" value="1"/>
</dbReference>
<proteinExistence type="predicted"/>
<keyword evidence="2" id="KW-0472">Membrane</keyword>
<organism evidence="5 6">
    <name type="scientific">Thermostaphylospora chromogena</name>
    <dbReference type="NCBI Taxonomy" id="35622"/>
    <lineage>
        <taxon>Bacteria</taxon>
        <taxon>Bacillati</taxon>
        <taxon>Actinomycetota</taxon>
        <taxon>Actinomycetes</taxon>
        <taxon>Streptosporangiales</taxon>
        <taxon>Thermomonosporaceae</taxon>
        <taxon>Thermostaphylospora</taxon>
    </lineage>
</organism>
<dbReference type="EMBL" id="FNKK01000002">
    <property type="protein sequence ID" value="SDQ80009.1"/>
    <property type="molecule type" value="Genomic_DNA"/>
</dbReference>
<keyword evidence="2" id="KW-0812">Transmembrane</keyword>
<dbReference type="RefSeq" id="WP_093258916.1">
    <property type="nucleotide sequence ID" value="NZ_FNKK01000002.1"/>
</dbReference>
<evidence type="ECO:0000256" key="2">
    <source>
        <dbReference type="SAM" id="Phobius"/>
    </source>
</evidence>
<dbReference type="OrthoDB" id="9810871at2"/>
<evidence type="ECO:0000313" key="5">
    <source>
        <dbReference type="EMBL" id="SDQ80009.1"/>
    </source>
</evidence>
<accession>A0A1H1DUS2</accession>
<dbReference type="STRING" id="35622.SAMN04489764_2172"/>
<dbReference type="Gene3D" id="2.60.40.2230">
    <property type="entry name" value="Uncharacterised protein YcnI-like PF07987, DUF1775"/>
    <property type="match status" value="1"/>
</dbReference>
<feature type="region of interest" description="Disordered" evidence="1">
    <location>
        <begin position="184"/>
        <end position="212"/>
    </location>
</feature>
<dbReference type="Proteomes" id="UP000217103">
    <property type="component" value="Unassembled WGS sequence"/>
</dbReference>
<protein>
    <submittedName>
        <fullName evidence="5">Uncharacterized protein YcnI</fullName>
    </submittedName>
</protein>
<reference evidence="5 6" key="1">
    <citation type="submission" date="2016-10" db="EMBL/GenBank/DDBJ databases">
        <authorList>
            <person name="de Groot N.N."/>
        </authorList>
    </citation>
    <scope>NUCLEOTIDE SEQUENCE [LARGE SCALE GENOMIC DNA]</scope>
    <source>
        <strain evidence="5 6">DSM 43794</strain>
    </source>
</reference>
<feature type="domain" description="YncI copper-binding" evidence="4">
    <location>
        <begin position="31"/>
        <end position="177"/>
    </location>
</feature>
<gene>
    <name evidence="5" type="ORF">SAMN04489764_2172</name>
</gene>
<sequence>MSITTFCRRAVAVIASAVVLAVGVALPALAHVTINPRTAEKGGYAKLAFRVPNERDDASTTKLEVRFPTDHPLSHVSIKPVPGWDAKLTRGELPKPVVDDYGETVTESVLKITWSGGKIEPGQFQEFEISVGPLPKNADRLVFPAIQTYSSGEVVEWTDEPAADGTEPERPAPVLTLVDAAEDADEAHPGAASASPAAPSVTPVEAASPAQADDSDGIARVLGVAGVVVGLIGIGVGAVGLRRARG</sequence>
<dbReference type="InterPro" id="IPR038507">
    <property type="entry name" value="YcnI-like_sf"/>
</dbReference>
<evidence type="ECO:0000259" key="4">
    <source>
        <dbReference type="Pfam" id="PF07987"/>
    </source>
</evidence>
<keyword evidence="2" id="KW-1133">Transmembrane helix</keyword>